<dbReference type="EC" id="2.7.11.32" evidence="5"/>
<accession>A0ABX0SIS4</accession>
<comment type="similarity">
    <text evidence="5">Belongs to the pyruvate, phosphate/water dikinase regulatory protein family. PDRP subfamily.</text>
</comment>
<dbReference type="EC" id="2.7.4.27" evidence="5"/>
<keyword evidence="2 5" id="KW-0808">Transferase</keyword>
<keyword evidence="3 5" id="KW-0547">Nucleotide-binding</keyword>
<evidence type="ECO:0000256" key="4">
    <source>
        <dbReference type="ARBA" id="ARBA00022777"/>
    </source>
</evidence>
<feature type="binding site" evidence="5">
    <location>
        <begin position="168"/>
        <end position="175"/>
    </location>
    <ligand>
        <name>ADP</name>
        <dbReference type="ChEBI" id="CHEBI:456216"/>
    </ligand>
</feature>
<evidence type="ECO:0000256" key="1">
    <source>
        <dbReference type="ARBA" id="ARBA00022527"/>
    </source>
</evidence>
<organism evidence="6 7">
    <name type="scientific">Brooklawnia cerclae</name>
    <dbReference type="NCBI Taxonomy" id="349934"/>
    <lineage>
        <taxon>Bacteria</taxon>
        <taxon>Bacillati</taxon>
        <taxon>Actinomycetota</taxon>
        <taxon>Actinomycetes</taxon>
        <taxon>Propionibacteriales</taxon>
        <taxon>Propionibacteriaceae</taxon>
        <taxon>Brooklawnia</taxon>
    </lineage>
</organism>
<comment type="catalytic activity">
    <reaction evidence="5">
        <text>N(tele)-phospho-L-histidyl/L-threonyl-[pyruvate, phosphate dikinase] + ADP = N(tele)-phospho-L-histidyl/O-phospho-L-threonyl-[pyruvate, phosphate dikinase] + AMP + H(+)</text>
        <dbReference type="Rhea" id="RHEA:43692"/>
        <dbReference type="Rhea" id="RHEA-COMP:10650"/>
        <dbReference type="Rhea" id="RHEA-COMP:10651"/>
        <dbReference type="ChEBI" id="CHEBI:15378"/>
        <dbReference type="ChEBI" id="CHEBI:30013"/>
        <dbReference type="ChEBI" id="CHEBI:61977"/>
        <dbReference type="ChEBI" id="CHEBI:83586"/>
        <dbReference type="ChEBI" id="CHEBI:456215"/>
        <dbReference type="ChEBI" id="CHEBI:456216"/>
        <dbReference type="EC" id="2.7.11.32"/>
    </reaction>
</comment>
<evidence type="ECO:0000256" key="5">
    <source>
        <dbReference type="HAMAP-Rule" id="MF_00921"/>
    </source>
</evidence>
<dbReference type="RefSeq" id="WP_167170451.1">
    <property type="nucleotide sequence ID" value="NZ_BAAAOO010000004.1"/>
</dbReference>
<dbReference type="InterPro" id="IPR005177">
    <property type="entry name" value="Kinase-pyrophosphorylase"/>
</dbReference>
<dbReference type="PANTHER" id="PTHR31756:SF3">
    <property type="entry name" value="PYRUVATE, PHOSPHATE DIKINASE REGULATORY PROTEIN 1, CHLOROPLASTIC"/>
    <property type="match status" value="1"/>
</dbReference>
<name>A0ABX0SIS4_9ACTN</name>
<dbReference type="Pfam" id="PF03618">
    <property type="entry name" value="Kinase-PPPase"/>
    <property type="match status" value="1"/>
</dbReference>
<keyword evidence="7" id="KW-1185">Reference proteome</keyword>
<proteinExistence type="inferred from homology"/>
<dbReference type="InterPro" id="IPR026565">
    <property type="entry name" value="PPDK_reg"/>
</dbReference>
<gene>
    <name evidence="6" type="ORF">FB473_003002</name>
</gene>
<evidence type="ECO:0000313" key="7">
    <source>
        <dbReference type="Proteomes" id="UP000749311"/>
    </source>
</evidence>
<dbReference type="Proteomes" id="UP000749311">
    <property type="component" value="Unassembled WGS sequence"/>
</dbReference>
<keyword evidence="1 5" id="KW-0723">Serine/threonine-protein kinase</keyword>
<evidence type="ECO:0000256" key="3">
    <source>
        <dbReference type="ARBA" id="ARBA00022741"/>
    </source>
</evidence>
<sequence length="307" mass="32996">MSGNPAPGHPAPGSQMQIHVIADSSGETAARLARAAQAQFPATSFSIVRHPRVKDSDALLGVFDAISGALEASGGCRLVVLYTLVKEPMAGMVERYCADKQIPHADLFRDTLRAFEDATGTEPDGAVARPVGVEADYFDRISAMEFAVRNDDGVMPGALHECDICLVGASRSGKTPLSLYLGYVGYKTVNVPLVPGIAPPPELFRIDRWRIVGLTIDAERLLQIRNRRAKSLGGYGTKDGGYADLVKIYDELDEVGRIQRSLGCPVIDTTGLALEEAASRVTEIVEQRARRAGTHLRRPAGSMKIAP</sequence>
<evidence type="ECO:0000256" key="2">
    <source>
        <dbReference type="ARBA" id="ARBA00022679"/>
    </source>
</evidence>
<dbReference type="PANTHER" id="PTHR31756">
    <property type="entry name" value="PYRUVATE, PHOSPHATE DIKINASE REGULATORY PROTEIN 1, CHLOROPLASTIC"/>
    <property type="match status" value="1"/>
</dbReference>
<comment type="catalytic activity">
    <reaction evidence="5">
        <text>N(tele)-phospho-L-histidyl/O-phospho-L-threonyl-[pyruvate, phosphate dikinase] + phosphate + H(+) = N(tele)-phospho-L-histidyl/L-threonyl-[pyruvate, phosphate dikinase] + diphosphate</text>
        <dbReference type="Rhea" id="RHEA:43696"/>
        <dbReference type="Rhea" id="RHEA-COMP:10650"/>
        <dbReference type="Rhea" id="RHEA-COMP:10651"/>
        <dbReference type="ChEBI" id="CHEBI:15378"/>
        <dbReference type="ChEBI" id="CHEBI:30013"/>
        <dbReference type="ChEBI" id="CHEBI:33019"/>
        <dbReference type="ChEBI" id="CHEBI:43474"/>
        <dbReference type="ChEBI" id="CHEBI:61977"/>
        <dbReference type="ChEBI" id="CHEBI:83586"/>
        <dbReference type="EC" id="2.7.4.27"/>
    </reaction>
</comment>
<reference evidence="6 7" key="1">
    <citation type="submission" date="2020-02" db="EMBL/GenBank/DDBJ databases">
        <title>Sequencing the genomes of 1000 actinobacteria strains.</title>
        <authorList>
            <person name="Klenk H.-P."/>
        </authorList>
    </citation>
    <scope>NUCLEOTIDE SEQUENCE [LARGE SCALE GENOMIC DNA]</scope>
    <source>
        <strain evidence="6 7">DSM 19609</strain>
    </source>
</reference>
<keyword evidence="4 5" id="KW-0418">Kinase</keyword>
<evidence type="ECO:0000313" key="6">
    <source>
        <dbReference type="EMBL" id="NIH58307.1"/>
    </source>
</evidence>
<protein>
    <recommendedName>
        <fullName evidence="5">Putative pyruvate, phosphate dikinase regulatory protein</fullName>
        <shortName evidence="5">PPDK regulatory protein</shortName>
        <ecNumber evidence="5">2.7.11.32</ecNumber>
        <ecNumber evidence="5">2.7.4.27</ecNumber>
    </recommendedName>
</protein>
<dbReference type="HAMAP" id="MF_00921">
    <property type="entry name" value="PDRP"/>
    <property type="match status" value="1"/>
</dbReference>
<comment type="caution">
    <text evidence="6">The sequence shown here is derived from an EMBL/GenBank/DDBJ whole genome shotgun (WGS) entry which is preliminary data.</text>
</comment>
<dbReference type="NCBIfam" id="NF003742">
    <property type="entry name" value="PRK05339.1"/>
    <property type="match status" value="1"/>
</dbReference>
<comment type="function">
    <text evidence="5">Bifunctional serine/threonine kinase and phosphorylase involved in the regulation of the pyruvate, phosphate dikinase (PPDK) by catalyzing its phosphorylation/dephosphorylation.</text>
</comment>
<dbReference type="EMBL" id="JAAMOZ010000003">
    <property type="protein sequence ID" value="NIH58307.1"/>
    <property type="molecule type" value="Genomic_DNA"/>
</dbReference>